<dbReference type="CDD" id="cd03060">
    <property type="entry name" value="GST_N_Omega_like"/>
    <property type="match status" value="1"/>
</dbReference>
<evidence type="ECO:0000313" key="3">
    <source>
        <dbReference type="Proteomes" id="UP000234881"/>
    </source>
</evidence>
<evidence type="ECO:0000313" key="2">
    <source>
        <dbReference type="EMBL" id="PLW76011.1"/>
    </source>
</evidence>
<dbReference type="Pfam" id="PF13410">
    <property type="entry name" value="GST_C_2"/>
    <property type="match status" value="1"/>
</dbReference>
<dbReference type="InterPro" id="IPR004045">
    <property type="entry name" value="Glutathione_S-Trfase_N"/>
</dbReference>
<dbReference type="AlphaFoldDB" id="A0A2N5XN88"/>
<keyword evidence="2" id="KW-0808">Transferase</keyword>
<dbReference type="RefSeq" id="WP_101535252.1">
    <property type="nucleotide sequence ID" value="NZ_PKUQ01000042.1"/>
</dbReference>
<sequence length="221" mass="25104">MPEQQTRPLLYSFRRCPYAMRARMGLFASGLVVELREIILRNKPAPMLEASPKGTIPVLVLSDGHVIDESLDIMLWALECNDPRGWLAPETGTLKEMLALIEEIDGSFKHHLDRYKYATRYDDADEVAHRAMAMVALASLIARLEVSQQLFGDRVSLADVALFPFVRQFANTDRIWFDTNAPKVLLQWLEGHETSDLFANIFLKWPVWQEGASVTLFPEAA</sequence>
<dbReference type="PANTHER" id="PTHR43968">
    <property type="match status" value="1"/>
</dbReference>
<dbReference type="SUPFAM" id="SSF47616">
    <property type="entry name" value="GST C-terminal domain-like"/>
    <property type="match status" value="1"/>
</dbReference>
<gene>
    <name evidence="2" type="ORF">C0081_16805</name>
</gene>
<dbReference type="PANTHER" id="PTHR43968:SF6">
    <property type="entry name" value="GLUTATHIONE S-TRANSFERASE OMEGA"/>
    <property type="match status" value="1"/>
</dbReference>
<comment type="caution">
    <text evidence="2">The sequence shown here is derived from an EMBL/GenBank/DDBJ whole genome shotgun (WGS) entry which is preliminary data.</text>
</comment>
<dbReference type="Gene3D" id="3.40.30.10">
    <property type="entry name" value="Glutaredoxin"/>
    <property type="match status" value="1"/>
</dbReference>
<proteinExistence type="predicted"/>
<dbReference type="GO" id="GO:0005737">
    <property type="term" value="C:cytoplasm"/>
    <property type="evidence" value="ECO:0007669"/>
    <property type="project" value="TreeGrafter"/>
</dbReference>
<accession>A0A2N5XN88</accession>
<keyword evidence="3" id="KW-1185">Reference proteome</keyword>
<evidence type="ECO:0000259" key="1">
    <source>
        <dbReference type="PROSITE" id="PS50404"/>
    </source>
</evidence>
<dbReference type="SUPFAM" id="SSF52833">
    <property type="entry name" value="Thioredoxin-like"/>
    <property type="match status" value="1"/>
</dbReference>
<dbReference type="GO" id="GO:0016740">
    <property type="term" value="F:transferase activity"/>
    <property type="evidence" value="ECO:0007669"/>
    <property type="project" value="UniProtKB-KW"/>
</dbReference>
<dbReference type="Pfam" id="PF13417">
    <property type="entry name" value="GST_N_3"/>
    <property type="match status" value="1"/>
</dbReference>
<dbReference type="EMBL" id="PKUQ01000042">
    <property type="protein sequence ID" value="PLW76011.1"/>
    <property type="molecule type" value="Genomic_DNA"/>
</dbReference>
<dbReference type="PROSITE" id="PS50404">
    <property type="entry name" value="GST_NTER"/>
    <property type="match status" value="1"/>
</dbReference>
<dbReference type="InterPro" id="IPR036282">
    <property type="entry name" value="Glutathione-S-Trfase_C_sf"/>
</dbReference>
<name>A0A2N5XN88_9HYPH</name>
<reference evidence="2 3" key="1">
    <citation type="submission" date="2018-01" db="EMBL/GenBank/DDBJ databases">
        <title>The draft genome sequence of Cohaesibacter sp. H1304.</title>
        <authorList>
            <person name="Wang N.-N."/>
            <person name="Du Z.-J."/>
        </authorList>
    </citation>
    <scope>NUCLEOTIDE SEQUENCE [LARGE SCALE GENOMIC DNA]</scope>
    <source>
        <strain evidence="2 3">H1304</strain>
    </source>
</reference>
<dbReference type="OrthoDB" id="9813092at2"/>
<dbReference type="Gene3D" id="1.20.1050.10">
    <property type="match status" value="1"/>
</dbReference>
<dbReference type="Proteomes" id="UP000234881">
    <property type="component" value="Unassembled WGS sequence"/>
</dbReference>
<protein>
    <submittedName>
        <fullName evidence="2">Glutathione S-transferase</fullName>
    </submittedName>
</protein>
<dbReference type="CDD" id="cd03196">
    <property type="entry name" value="GST_C_5"/>
    <property type="match status" value="1"/>
</dbReference>
<dbReference type="InterPro" id="IPR036249">
    <property type="entry name" value="Thioredoxin-like_sf"/>
</dbReference>
<feature type="domain" description="GST N-terminal" evidence="1">
    <location>
        <begin position="6"/>
        <end position="85"/>
    </location>
</feature>
<organism evidence="2 3">
    <name type="scientific">Cohaesibacter celericrescens</name>
    <dbReference type="NCBI Taxonomy" id="2067669"/>
    <lineage>
        <taxon>Bacteria</taxon>
        <taxon>Pseudomonadati</taxon>
        <taxon>Pseudomonadota</taxon>
        <taxon>Alphaproteobacteria</taxon>
        <taxon>Hyphomicrobiales</taxon>
        <taxon>Cohaesibacteraceae</taxon>
    </lineage>
</organism>
<dbReference type="InterPro" id="IPR050983">
    <property type="entry name" value="GST_Omega/HSP26"/>
</dbReference>